<organism evidence="1 2">
    <name type="scientific">Nocardiopsis eucommiae</name>
    <dbReference type="NCBI Taxonomy" id="2831970"/>
    <lineage>
        <taxon>Bacteria</taxon>
        <taxon>Bacillati</taxon>
        <taxon>Actinomycetota</taxon>
        <taxon>Actinomycetes</taxon>
        <taxon>Streptosporangiales</taxon>
        <taxon>Nocardiopsidaceae</taxon>
        <taxon>Nocardiopsis</taxon>
    </lineage>
</organism>
<proteinExistence type="predicted"/>
<dbReference type="AlphaFoldDB" id="A0A975L6Z7"/>
<dbReference type="EMBL" id="CP074402">
    <property type="protein sequence ID" value="QVJ00113.1"/>
    <property type="molecule type" value="Genomic_DNA"/>
</dbReference>
<accession>A0A975L6Z7</accession>
<name>A0A975L6Z7_9ACTN</name>
<reference evidence="1" key="1">
    <citation type="submission" date="2021-05" db="EMBL/GenBank/DDBJ databases">
        <authorList>
            <person name="Kaiqin L."/>
            <person name="Jian G."/>
        </authorList>
    </citation>
    <scope>NUCLEOTIDE SEQUENCE</scope>
    <source>
        <strain evidence="1">HDS5</strain>
    </source>
</reference>
<evidence type="ECO:0000313" key="2">
    <source>
        <dbReference type="Proteomes" id="UP000682416"/>
    </source>
</evidence>
<sequence length="47" mass="5192">MIARDQLSGFRLVGGRGVVGHEAPPDWWHRVAGDRLRGATALRRSPL</sequence>
<protein>
    <submittedName>
        <fullName evidence="1">Uncharacterized protein</fullName>
    </submittedName>
</protein>
<gene>
    <name evidence="1" type="ORF">KGD82_14550</name>
</gene>
<evidence type="ECO:0000313" key="1">
    <source>
        <dbReference type="EMBL" id="QVJ00113.1"/>
    </source>
</evidence>
<keyword evidence="2" id="KW-1185">Reference proteome</keyword>
<dbReference type="KEGG" id="nec:KGD82_14550"/>
<dbReference type="Proteomes" id="UP000682416">
    <property type="component" value="Chromosome"/>
</dbReference>